<organism evidence="4 5">
    <name type="scientific">Formosa undariae</name>
    <dbReference type="NCBI Taxonomy" id="1325436"/>
    <lineage>
        <taxon>Bacteria</taxon>
        <taxon>Pseudomonadati</taxon>
        <taxon>Bacteroidota</taxon>
        <taxon>Flavobacteriia</taxon>
        <taxon>Flavobacteriales</taxon>
        <taxon>Flavobacteriaceae</taxon>
        <taxon>Formosa</taxon>
    </lineage>
</organism>
<dbReference type="RefSeq" id="WP_382381847.1">
    <property type="nucleotide sequence ID" value="NZ_JBHMEZ010000003.1"/>
</dbReference>
<keyword evidence="5" id="KW-1185">Reference proteome</keyword>
<gene>
    <name evidence="4" type="ORF">ACFFVB_06195</name>
</gene>
<dbReference type="Pfam" id="PF20434">
    <property type="entry name" value="BD-FAE"/>
    <property type="match status" value="1"/>
</dbReference>
<evidence type="ECO:0000313" key="5">
    <source>
        <dbReference type="Proteomes" id="UP001589605"/>
    </source>
</evidence>
<dbReference type="GO" id="GO:0016787">
    <property type="term" value="F:hydrolase activity"/>
    <property type="evidence" value="ECO:0007669"/>
    <property type="project" value="UniProtKB-KW"/>
</dbReference>
<feature type="domain" description="BD-FAE-like" evidence="3">
    <location>
        <begin position="57"/>
        <end position="267"/>
    </location>
</feature>
<dbReference type="InterPro" id="IPR049492">
    <property type="entry name" value="BD-FAE-like_dom"/>
</dbReference>
<proteinExistence type="predicted"/>
<reference evidence="4 5" key="1">
    <citation type="submission" date="2024-09" db="EMBL/GenBank/DDBJ databases">
        <authorList>
            <person name="Sun Q."/>
            <person name="Mori K."/>
        </authorList>
    </citation>
    <scope>NUCLEOTIDE SEQUENCE [LARGE SCALE GENOMIC DNA]</scope>
    <source>
        <strain evidence="4 5">CECT 8286</strain>
    </source>
</reference>
<keyword evidence="1 4" id="KW-0378">Hydrolase</keyword>
<evidence type="ECO:0000256" key="1">
    <source>
        <dbReference type="ARBA" id="ARBA00022801"/>
    </source>
</evidence>
<sequence>MKIIFHTTKLQFLSVLFLVSSLTVLYAQKASDHGFIEGANFHKDVVYKTVDGKDLVMDIFYPDADKLKAENPWMVFVHGGGWAGGHMDNIYKPAFVGTLKKLVENGVVCISIDYRLAKAPVTSFESAIDCKDAARFLLKHAEEYKLDKENYGVWGGSAGGHLSLVTALVPDVNFPGDKALSDIHPDYKCVASYYPFTSCLNADLRPDSIFADSTLFNRLLGGTLEEKPELARLLSPTEFLTKESLPVLLVHGDSDKILPIINSQYMVEVAKEKGADVELLTVVNGGHSFSGDISPSQEEIDLYTTTFILSHLK</sequence>
<feature type="chain" id="PRO_5045847812" evidence="2">
    <location>
        <begin position="27"/>
        <end position="313"/>
    </location>
</feature>
<protein>
    <submittedName>
        <fullName evidence="4">Alpha/beta hydrolase fold domain-containing protein</fullName>
    </submittedName>
</protein>
<name>A0ABV5EZQ0_9FLAO</name>
<accession>A0ABV5EZQ0</accession>
<evidence type="ECO:0000259" key="3">
    <source>
        <dbReference type="Pfam" id="PF20434"/>
    </source>
</evidence>
<feature type="signal peptide" evidence="2">
    <location>
        <begin position="1"/>
        <end position="26"/>
    </location>
</feature>
<comment type="caution">
    <text evidence="4">The sequence shown here is derived from an EMBL/GenBank/DDBJ whole genome shotgun (WGS) entry which is preliminary data.</text>
</comment>
<dbReference type="Gene3D" id="3.40.50.1820">
    <property type="entry name" value="alpha/beta hydrolase"/>
    <property type="match status" value="1"/>
</dbReference>
<dbReference type="SUPFAM" id="SSF53474">
    <property type="entry name" value="alpha/beta-Hydrolases"/>
    <property type="match status" value="1"/>
</dbReference>
<dbReference type="PANTHER" id="PTHR48081:SF6">
    <property type="entry name" value="PEPTIDASE S9 PROLYL OLIGOPEPTIDASE CATALYTIC DOMAIN-CONTAINING PROTEIN"/>
    <property type="match status" value="1"/>
</dbReference>
<evidence type="ECO:0000313" key="4">
    <source>
        <dbReference type="EMBL" id="MFB9052667.1"/>
    </source>
</evidence>
<dbReference type="InterPro" id="IPR029058">
    <property type="entry name" value="AB_hydrolase_fold"/>
</dbReference>
<dbReference type="Proteomes" id="UP001589605">
    <property type="component" value="Unassembled WGS sequence"/>
</dbReference>
<keyword evidence="2" id="KW-0732">Signal</keyword>
<dbReference type="EMBL" id="JBHMEZ010000003">
    <property type="protein sequence ID" value="MFB9052667.1"/>
    <property type="molecule type" value="Genomic_DNA"/>
</dbReference>
<dbReference type="PANTHER" id="PTHR48081">
    <property type="entry name" value="AB HYDROLASE SUPERFAMILY PROTEIN C4A8.06C"/>
    <property type="match status" value="1"/>
</dbReference>
<evidence type="ECO:0000256" key="2">
    <source>
        <dbReference type="SAM" id="SignalP"/>
    </source>
</evidence>
<dbReference type="InterPro" id="IPR050300">
    <property type="entry name" value="GDXG_lipolytic_enzyme"/>
</dbReference>